<evidence type="ECO:0000256" key="2">
    <source>
        <dbReference type="SAM" id="SignalP"/>
    </source>
</evidence>
<keyword evidence="2" id="KW-0732">Signal</keyword>
<name>A0A6A6HNF2_VIRVR</name>
<evidence type="ECO:0000256" key="1">
    <source>
        <dbReference type="SAM" id="MobiDB-lite"/>
    </source>
</evidence>
<feature type="compositionally biased region" description="Low complexity" evidence="1">
    <location>
        <begin position="246"/>
        <end position="267"/>
    </location>
</feature>
<feature type="region of interest" description="Disordered" evidence="1">
    <location>
        <begin position="188"/>
        <end position="287"/>
    </location>
</feature>
<organism evidence="3 4">
    <name type="scientific">Viridothelium virens</name>
    <name type="common">Speckled blister lichen</name>
    <name type="synonym">Trypethelium virens</name>
    <dbReference type="NCBI Taxonomy" id="1048519"/>
    <lineage>
        <taxon>Eukaryota</taxon>
        <taxon>Fungi</taxon>
        <taxon>Dikarya</taxon>
        <taxon>Ascomycota</taxon>
        <taxon>Pezizomycotina</taxon>
        <taxon>Dothideomycetes</taxon>
        <taxon>Dothideomycetes incertae sedis</taxon>
        <taxon>Trypetheliales</taxon>
        <taxon>Trypetheliaceae</taxon>
        <taxon>Viridothelium</taxon>
    </lineage>
</organism>
<reference evidence="3" key="1">
    <citation type="journal article" date="2020" name="Stud. Mycol.">
        <title>101 Dothideomycetes genomes: a test case for predicting lifestyles and emergence of pathogens.</title>
        <authorList>
            <person name="Haridas S."/>
            <person name="Albert R."/>
            <person name="Binder M."/>
            <person name="Bloem J."/>
            <person name="Labutti K."/>
            <person name="Salamov A."/>
            <person name="Andreopoulos B."/>
            <person name="Baker S."/>
            <person name="Barry K."/>
            <person name="Bills G."/>
            <person name="Bluhm B."/>
            <person name="Cannon C."/>
            <person name="Castanera R."/>
            <person name="Culley D."/>
            <person name="Daum C."/>
            <person name="Ezra D."/>
            <person name="Gonzalez J."/>
            <person name="Henrissat B."/>
            <person name="Kuo A."/>
            <person name="Liang C."/>
            <person name="Lipzen A."/>
            <person name="Lutzoni F."/>
            <person name="Magnuson J."/>
            <person name="Mondo S."/>
            <person name="Nolan M."/>
            <person name="Ohm R."/>
            <person name="Pangilinan J."/>
            <person name="Park H.-J."/>
            <person name="Ramirez L."/>
            <person name="Alfaro M."/>
            <person name="Sun H."/>
            <person name="Tritt A."/>
            <person name="Yoshinaga Y."/>
            <person name="Zwiers L.-H."/>
            <person name="Turgeon B."/>
            <person name="Goodwin S."/>
            <person name="Spatafora J."/>
            <person name="Crous P."/>
            <person name="Grigoriev I."/>
        </authorList>
    </citation>
    <scope>NUCLEOTIDE SEQUENCE</scope>
    <source>
        <strain evidence="3">Tuck. ex Michener</strain>
    </source>
</reference>
<gene>
    <name evidence="3" type="ORF">EV356DRAFT_172031</name>
</gene>
<dbReference type="AlphaFoldDB" id="A0A6A6HNF2"/>
<feature type="compositionally biased region" description="Polar residues" evidence="1">
    <location>
        <begin position="268"/>
        <end position="279"/>
    </location>
</feature>
<feature type="signal peptide" evidence="2">
    <location>
        <begin position="1"/>
        <end position="17"/>
    </location>
</feature>
<sequence length="313" mass="30781">MKVLFSFLPLVIRVAQALSNITVASSITGDTSASITYSNGDSSTYKVYLAATVPGYPEGPSCYLLNSTTLPSSGLNITIPASVGPSATNYYSIALAPSNPSSSSSPSSPSGLSYSPQFDFVGGTGTISDYEKHLGGAPLWYASQLPCTAYDCARHCAQEGYPDDLHGDGAYTLMNACIEACPGVTGGPPTSGPPLSGGNASTTTTAAPSGGPTAGPGGVNATSTPSGAGPGGVNATSTLNGGGGTNSTAPTTSLSSFSSSETPCETSATANGNLSTTTYVGPRGGGGGIRGRQVEVGVMAAVVATATTIASEI</sequence>
<keyword evidence="4" id="KW-1185">Reference proteome</keyword>
<accession>A0A6A6HNF2</accession>
<dbReference type="OrthoDB" id="5076485at2759"/>
<protein>
    <submittedName>
        <fullName evidence="3">Uncharacterized protein</fullName>
    </submittedName>
</protein>
<feature type="chain" id="PRO_5025467692" evidence="2">
    <location>
        <begin position="18"/>
        <end position="313"/>
    </location>
</feature>
<feature type="compositionally biased region" description="Low complexity" evidence="1">
    <location>
        <begin position="193"/>
        <end position="211"/>
    </location>
</feature>
<evidence type="ECO:0000313" key="3">
    <source>
        <dbReference type="EMBL" id="KAF2239379.1"/>
    </source>
</evidence>
<dbReference type="EMBL" id="ML991773">
    <property type="protein sequence ID" value="KAF2239379.1"/>
    <property type="molecule type" value="Genomic_DNA"/>
</dbReference>
<proteinExistence type="predicted"/>
<evidence type="ECO:0000313" key="4">
    <source>
        <dbReference type="Proteomes" id="UP000800092"/>
    </source>
</evidence>
<dbReference type="Proteomes" id="UP000800092">
    <property type="component" value="Unassembled WGS sequence"/>
</dbReference>